<proteinExistence type="inferred from homology"/>
<keyword evidence="7 8" id="KW-0051">Antiviral defense</keyword>
<dbReference type="Pfam" id="PF09827">
    <property type="entry name" value="CRISPR_Cas2"/>
    <property type="match status" value="1"/>
</dbReference>
<dbReference type="PANTHER" id="PTHR34405:SF3">
    <property type="entry name" value="CRISPR-ASSOCIATED ENDORIBONUCLEASE CAS2 3"/>
    <property type="match status" value="1"/>
</dbReference>
<dbReference type="GO" id="GO:0046872">
    <property type="term" value="F:metal ion binding"/>
    <property type="evidence" value="ECO:0007669"/>
    <property type="project" value="UniProtKB-UniRule"/>
</dbReference>
<dbReference type="GO" id="GO:0016787">
    <property type="term" value="F:hydrolase activity"/>
    <property type="evidence" value="ECO:0007669"/>
    <property type="project" value="UniProtKB-KW"/>
</dbReference>
<evidence type="ECO:0000256" key="5">
    <source>
        <dbReference type="ARBA" id="ARBA00022801"/>
    </source>
</evidence>
<evidence type="ECO:0000256" key="6">
    <source>
        <dbReference type="ARBA" id="ARBA00022842"/>
    </source>
</evidence>
<dbReference type="EMBL" id="CP001014">
    <property type="protein sequence ID" value="ACB39519.1"/>
    <property type="molecule type" value="Genomic_DNA"/>
</dbReference>
<dbReference type="Gene3D" id="3.30.70.240">
    <property type="match status" value="1"/>
</dbReference>
<dbReference type="STRING" id="444157.Tneu_0577"/>
<keyword evidence="4 8" id="KW-0255">Endonuclease</keyword>
<accession>B1YCK6</accession>
<evidence type="ECO:0000256" key="3">
    <source>
        <dbReference type="ARBA" id="ARBA00022723"/>
    </source>
</evidence>
<dbReference type="NCBIfam" id="TIGR01573">
    <property type="entry name" value="cas2"/>
    <property type="match status" value="1"/>
</dbReference>
<comment type="subunit">
    <text evidence="8">Homodimer, forms a heterotetramer with a Cas1 homodimer.</text>
</comment>
<evidence type="ECO:0000256" key="1">
    <source>
        <dbReference type="ARBA" id="ARBA00001946"/>
    </source>
</evidence>
<dbReference type="HAMAP" id="MF_01471">
    <property type="entry name" value="Cas2"/>
    <property type="match status" value="1"/>
</dbReference>
<dbReference type="Proteomes" id="UP000001694">
    <property type="component" value="Chromosome"/>
</dbReference>
<dbReference type="EC" id="3.1.-.-" evidence="8"/>
<feature type="binding site" evidence="8">
    <location>
        <position position="8"/>
    </location>
    <ligand>
        <name>Mg(2+)</name>
        <dbReference type="ChEBI" id="CHEBI:18420"/>
        <note>catalytic</note>
    </ligand>
</feature>
<dbReference type="PANTHER" id="PTHR34405">
    <property type="entry name" value="CRISPR-ASSOCIATED ENDORIBONUCLEASE CAS2"/>
    <property type="match status" value="1"/>
</dbReference>
<evidence type="ECO:0000313" key="9">
    <source>
        <dbReference type="EMBL" id="ACB39519.1"/>
    </source>
</evidence>
<reference evidence="9" key="1">
    <citation type="submission" date="2008-03" db="EMBL/GenBank/DDBJ databases">
        <title>Complete sequence of Thermoproteus neutrophilus V24Sta.</title>
        <authorList>
            <consortium name="US DOE Joint Genome Institute"/>
            <person name="Copeland A."/>
            <person name="Lucas S."/>
            <person name="Lapidus A."/>
            <person name="Glavina del Rio T."/>
            <person name="Dalin E."/>
            <person name="Tice H."/>
            <person name="Bruce D."/>
            <person name="Goodwin L."/>
            <person name="Pitluck S."/>
            <person name="Sims D."/>
            <person name="Brettin T."/>
            <person name="Detter J.C."/>
            <person name="Han C."/>
            <person name="Kuske C.R."/>
            <person name="Schmutz J."/>
            <person name="Larimer F."/>
            <person name="Land M."/>
            <person name="Hauser L."/>
            <person name="Kyrpides N."/>
            <person name="Mikhailova N."/>
            <person name="Biddle J.F."/>
            <person name="Zhang Z."/>
            <person name="Fitz-Gibbon S.T."/>
            <person name="Lowe T.M."/>
            <person name="Saltikov C."/>
            <person name="House C.H."/>
            <person name="Richardson P."/>
        </authorList>
    </citation>
    <scope>NUCLEOTIDE SEQUENCE [LARGE SCALE GENOMIC DNA]</scope>
    <source>
        <strain evidence="9">V24Sta</strain>
    </source>
</reference>
<dbReference type="eggNOG" id="arCOG04194">
    <property type="taxonomic scope" value="Archaea"/>
</dbReference>
<sequence>MIWLAVYDIEDDGERAKAAAVLQEWGFVRVQRSFYVGRLERGRAKDLLHILSRYVKRGHIALIPVSREQLEAALELGKPPYAPLKPPRYAQAYVI</sequence>
<dbReference type="HOGENOM" id="CLU_161124_2_3_2"/>
<dbReference type="GO" id="GO:0043571">
    <property type="term" value="P:maintenance of CRISPR repeat elements"/>
    <property type="evidence" value="ECO:0007669"/>
    <property type="project" value="UniProtKB-UniRule"/>
</dbReference>
<organism evidence="9 10">
    <name type="scientific">Pyrobaculum neutrophilum (strain DSM 2338 / JCM 9278 / NBRC 100436 / V24Sta)</name>
    <name type="common">Thermoproteus neutrophilus</name>
    <dbReference type="NCBI Taxonomy" id="444157"/>
    <lineage>
        <taxon>Archaea</taxon>
        <taxon>Thermoproteota</taxon>
        <taxon>Thermoprotei</taxon>
        <taxon>Thermoproteales</taxon>
        <taxon>Thermoproteaceae</taxon>
        <taxon>Pyrobaculum</taxon>
    </lineage>
</organism>
<dbReference type="InterPro" id="IPR019199">
    <property type="entry name" value="Virulence_VapD/CRISPR_Cas2"/>
</dbReference>
<keyword evidence="10" id="KW-1185">Reference proteome</keyword>
<keyword evidence="3 8" id="KW-0479">Metal-binding</keyword>
<comment type="function">
    <text evidence="8">CRISPR (clustered regularly interspaced short palindromic repeat), is an adaptive immune system that provides protection against mobile genetic elements (viruses, transposable elements and conjugative plasmids). CRISPR clusters contain sequences complementary to antecedent mobile elements and target invading nucleic acids. CRISPR clusters are transcribed and processed into CRISPR RNA (crRNA). Functions as a ssRNA-specific endoribonuclease. Involved in the integration of spacer DNA into the CRISPR cassette.</text>
</comment>
<protein>
    <recommendedName>
        <fullName evidence="8">CRISPR-associated endoribonuclease Cas2</fullName>
        <ecNumber evidence="8">3.1.-.-</ecNumber>
    </recommendedName>
</protein>
<comment type="cofactor">
    <cofactor evidence="1 8">
        <name>Mg(2+)</name>
        <dbReference type="ChEBI" id="CHEBI:18420"/>
    </cofactor>
</comment>
<evidence type="ECO:0000256" key="8">
    <source>
        <dbReference type="HAMAP-Rule" id="MF_01471"/>
    </source>
</evidence>
<dbReference type="SUPFAM" id="SSF143430">
    <property type="entry name" value="TTP0101/SSO1404-like"/>
    <property type="match status" value="1"/>
</dbReference>
<dbReference type="GO" id="GO:0051607">
    <property type="term" value="P:defense response to virus"/>
    <property type="evidence" value="ECO:0007669"/>
    <property type="project" value="UniProtKB-UniRule"/>
</dbReference>
<keyword evidence="6 8" id="KW-0460">Magnesium</keyword>
<evidence type="ECO:0000256" key="7">
    <source>
        <dbReference type="ARBA" id="ARBA00023118"/>
    </source>
</evidence>
<name>B1YCK6_PYRNV</name>
<keyword evidence="5 8" id="KW-0378">Hydrolase</keyword>
<dbReference type="OrthoDB" id="75992at2157"/>
<dbReference type="InterPro" id="IPR021127">
    <property type="entry name" value="CRISPR_associated_Cas2"/>
</dbReference>
<dbReference type="KEGG" id="tne:Tneu_0577"/>
<evidence type="ECO:0000256" key="2">
    <source>
        <dbReference type="ARBA" id="ARBA00022722"/>
    </source>
</evidence>
<gene>
    <name evidence="8" type="primary">cas2</name>
    <name evidence="9" type="ordered locus">Tneu_0577</name>
</gene>
<evidence type="ECO:0000313" key="10">
    <source>
        <dbReference type="Proteomes" id="UP000001694"/>
    </source>
</evidence>
<comment type="similarity">
    <text evidence="8">Belongs to the CRISPR-associated endoribonuclease Cas2 protein family.</text>
</comment>
<evidence type="ECO:0000256" key="4">
    <source>
        <dbReference type="ARBA" id="ARBA00022759"/>
    </source>
</evidence>
<keyword evidence="2 8" id="KW-0540">Nuclease</keyword>
<dbReference type="GO" id="GO:0004521">
    <property type="term" value="F:RNA endonuclease activity"/>
    <property type="evidence" value="ECO:0007669"/>
    <property type="project" value="InterPro"/>
</dbReference>
<dbReference type="RefSeq" id="WP_012349939.1">
    <property type="nucleotide sequence ID" value="NC_010525.1"/>
</dbReference>
<dbReference type="GeneID" id="6165692"/>
<dbReference type="AlphaFoldDB" id="B1YCK6"/>